<gene>
    <name evidence="1" type="ORF">IQ10_00331</name>
</gene>
<reference evidence="1 2" key="1">
    <citation type="journal article" date="2015" name="Stand. Genomic Sci.">
        <title>Genomic Encyclopedia of Bacterial and Archaeal Type Strains, Phase III: the genomes of soil and plant-associated and newly described type strains.</title>
        <authorList>
            <person name="Whitman W.B."/>
            <person name="Woyke T."/>
            <person name="Klenk H.P."/>
            <person name="Zhou Y."/>
            <person name="Lilburn T.G."/>
            <person name="Beck B.J."/>
            <person name="De Vos P."/>
            <person name="Vandamme P."/>
            <person name="Eisen J.A."/>
            <person name="Garrity G."/>
            <person name="Hugenholtz P."/>
            <person name="Kyrpides N.C."/>
        </authorList>
    </citation>
    <scope>NUCLEOTIDE SEQUENCE [LARGE SCALE GENOMIC DNA]</scope>
    <source>
        <strain evidence="1 2">CGMCC 1.10116</strain>
    </source>
</reference>
<keyword evidence="2" id="KW-1185">Reference proteome</keyword>
<evidence type="ECO:0000313" key="2">
    <source>
        <dbReference type="Proteomes" id="UP000315711"/>
    </source>
</evidence>
<evidence type="ECO:0000313" key="1">
    <source>
        <dbReference type="EMBL" id="TWI59908.1"/>
    </source>
</evidence>
<comment type="caution">
    <text evidence="1">The sequence shown here is derived from an EMBL/GenBank/DDBJ whole genome shotgun (WGS) entry which is preliminary data.</text>
</comment>
<dbReference type="RefSeq" id="WP_144448729.1">
    <property type="nucleotide sequence ID" value="NZ_VLKZ01000001.1"/>
</dbReference>
<dbReference type="Proteomes" id="UP000315711">
    <property type="component" value="Unassembled WGS sequence"/>
</dbReference>
<dbReference type="AlphaFoldDB" id="A0A562QT15"/>
<protein>
    <submittedName>
        <fullName evidence="1">Uncharacterized protein</fullName>
    </submittedName>
</protein>
<accession>A0A562QT15</accession>
<organism evidence="1 2">
    <name type="scientific">Halalkalibacter nanhaiisediminis</name>
    <dbReference type="NCBI Taxonomy" id="688079"/>
    <lineage>
        <taxon>Bacteria</taxon>
        <taxon>Bacillati</taxon>
        <taxon>Bacillota</taxon>
        <taxon>Bacilli</taxon>
        <taxon>Bacillales</taxon>
        <taxon>Bacillaceae</taxon>
        <taxon>Halalkalibacter</taxon>
    </lineage>
</organism>
<name>A0A562QT15_9BACI</name>
<sequence length="221" mass="25841">MMPTQQWAVKSKNRSMQVGDRVVVTNSIKNGLIELKPMDSGVIVYLEDQSRATVWFRHFGCFVDDPIIRVLQVYANNKQNGNLDGMTVELEKESLAIEYKDSQREDFYHITVWEDKALDIPFFQVNNKYRVQPSIEQKNAQSEWEPMYKYDLWQIIDIIEYGFNEWIKEVVLRDVLKEGKEVSTYLNLSDESCKEIDAKKKELELACAKATGVFYDFAKRA</sequence>
<dbReference type="EMBL" id="VLKZ01000001">
    <property type="protein sequence ID" value="TWI59908.1"/>
    <property type="molecule type" value="Genomic_DNA"/>
</dbReference>
<proteinExistence type="predicted"/>